<dbReference type="SUPFAM" id="SSF53244">
    <property type="entry name" value="MurD-like peptide ligases, peptide-binding domain"/>
    <property type="match status" value="1"/>
</dbReference>
<evidence type="ECO:0000256" key="5">
    <source>
        <dbReference type="ARBA" id="ARBA00022960"/>
    </source>
</evidence>
<dbReference type="Pfam" id="PF01225">
    <property type="entry name" value="Mur_ligase"/>
    <property type="match status" value="1"/>
</dbReference>
<dbReference type="InterPro" id="IPR004101">
    <property type="entry name" value="Mur_ligase_C"/>
</dbReference>
<keyword evidence="7" id="KW-0131">Cell cycle</keyword>
<dbReference type="Gene3D" id="3.40.50.720">
    <property type="entry name" value="NAD(P)-binding Rossmann-like Domain"/>
    <property type="match status" value="1"/>
</dbReference>
<evidence type="ECO:0000256" key="3">
    <source>
        <dbReference type="ARBA" id="ARBA00022741"/>
    </source>
</evidence>
<dbReference type="InterPro" id="IPR050061">
    <property type="entry name" value="MurCDEF_pg_biosynth"/>
</dbReference>
<evidence type="ECO:0000259" key="9">
    <source>
        <dbReference type="SMART" id="SM00421"/>
    </source>
</evidence>
<dbReference type="GO" id="GO:0003677">
    <property type="term" value="F:DNA binding"/>
    <property type="evidence" value="ECO:0007669"/>
    <property type="project" value="InterPro"/>
</dbReference>
<dbReference type="InterPro" id="IPR036565">
    <property type="entry name" value="Mur-like_cat_sf"/>
</dbReference>
<keyword evidence="1 10" id="KW-0436">Ligase</keyword>
<dbReference type="GO" id="GO:0005524">
    <property type="term" value="F:ATP binding"/>
    <property type="evidence" value="ECO:0007669"/>
    <property type="project" value="UniProtKB-KW"/>
</dbReference>
<dbReference type="SUPFAM" id="SSF53623">
    <property type="entry name" value="MurD-like peptide ligases, catalytic domain"/>
    <property type="match status" value="1"/>
</dbReference>
<evidence type="ECO:0000256" key="7">
    <source>
        <dbReference type="ARBA" id="ARBA00023306"/>
    </source>
</evidence>
<evidence type="ECO:0000256" key="2">
    <source>
        <dbReference type="ARBA" id="ARBA00022618"/>
    </source>
</evidence>
<dbReference type="SUPFAM" id="SSF46894">
    <property type="entry name" value="C-terminal effector domain of the bipartite response regulators"/>
    <property type="match status" value="1"/>
</dbReference>
<dbReference type="PANTHER" id="PTHR43445:SF3">
    <property type="entry name" value="UDP-N-ACETYLMURAMATE--L-ALANINE LIGASE"/>
    <property type="match status" value="1"/>
</dbReference>
<keyword evidence="5" id="KW-0133">Cell shape</keyword>
<dbReference type="EMBL" id="RJVJ01000001">
    <property type="protein sequence ID" value="ROR46491.1"/>
    <property type="molecule type" value="Genomic_DNA"/>
</dbReference>
<dbReference type="GO" id="GO:0006355">
    <property type="term" value="P:regulation of DNA-templated transcription"/>
    <property type="evidence" value="ECO:0007669"/>
    <property type="project" value="InterPro"/>
</dbReference>
<proteinExistence type="predicted"/>
<keyword evidence="4" id="KW-0067">ATP-binding</keyword>
<dbReference type="InterPro" id="IPR036388">
    <property type="entry name" value="WH-like_DNA-bd_sf"/>
</dbReference>
<evidence type="ECO:0000313" key="11">
    <source>
        <dbReference type="Proteomes" id="UP000267408"/>
    </source>
</evidence>
<keyword evidence="2" id="KW-0132">Cell division</keyword>
<feature type="domain" description="HTH luxR-type" evidence="9">
    <location>
        <begin position="508"/>
        <end position="567"/>
    </location>
</feature>
<dbReference type="SUPFAM" id="SSF51984">
    <property type="entry name" value="MurCD N-terminal domain"/>
    <property type="match status" value="1"/>
</dbReference>
<sequence>MSITAPSGTAPLPGLLSAVHLVGSCEPGMEGLARWLAGAGADVTGSVPEAEQGAPAVAALAEAGIRVRVGFDAEHLLADRTAVLWSGASGPHPELDRAQALRLPILSRDIALRAVCAEAGSGAVAVAGSHSTATAAAALAHLLDDGATGWILNTPARGATAGHAAGQRVVVDLCPDTATHEAAPRGGWQRRPTPYVRLATEQLAAALIMATGANVPHYEDHVAGLDAAERLARRTDILVLPTWDNSTVNLRERLADRPVPGQHVVTVGIAPDSTARIVHLTRTGVGYRTVLRYRQEEHSFLLPVTGEHHARAVCAAVACALALGEHPQTVVARAAGFRGVEGCLATAATQRGVTVAMSRARHPHEVAQDVQAARLLTEGALIAVLEPDGIARAGAHAAELGDALVGADQVLLLPVNTPLAGHAGPDPLEAIEEMARQRRGDGTVHRTGRSPEQQIDGLVGEGDLVLVIGTGAARLLGPRLLARLGHPTPPTAPAPGLDQETAAVANSLSDLTPKSIELAVAIAAGRTARDIARGSSTYRSTEGARKAVEHLLRKTGARHRRQLTAWATAAKIVTAPSRDTKALTSPPVLPPRIQTILQGWADGRSTEEIRKELNVSQPILDVYIRTLQLHLDVDTLEQAMVVAVLSGLVRVELPGDPYPAEVTP</sequence>
<dbReference type="PANTHER" id="PTHR43445">
    <property type="entry name" value="UDP-N-ACETYLMURAMATE--L-ALANINE LIGASE-RELATED"/>
    <property type="match status" value="1"/>
</dbReference>
<organism evidence="10 11">
    <name type="scientific">Kitasatospora cineracea</name>
    <dbReference type="NCBI Taxonomy" id="88074"/>
    <lineage>
        <taxon>Bacteria</taxon>
        <taxon>Bacillati</taxon>
        <taxon>Actinomycetota</taxon>
        <taxon>Actinomycetes</taxon>
        <taxon>Kitasatosporales</taxon>
        <taxon>Streptomycetaceae</taxon>
        <taxon>Kitasatospora</taxon>
    </lineage>
</organism>
<evidence type="ECO:0000256" key="1">
    <source>
        <dbReference type="ARBA" id="ARBA00022598"/>
    </source>
</evidence>
<dbReference type="InterPro" id="IPR000713">
    <property type="entry name" value="Mur_ligase_N"/>
</dbReference>
<dbReference type="GO" id="GO:0009252">
    <property type="term" value="P:peptidoglycan biosynthetic process"/>
    <property type="evidence" value="ECO:0007669"/>
    <property type="project" value="UniProtKB-KW"/>
</dbReference>
<evidence type="ECO:0000256" key="4">
    <source>
        <dbReference type="ARBA" id="ARBA00022840"/>
    </source>
</evidence>
<dbReference type="GO" id="GO:0051301">
    <property type="term" value="P:cell division"/>
    <property type="evidence" value="ECO:0007669"/>
    <property type="project" value="UniProtKB-KW"/>
</dbReference>
<dbReference type="InterPro" id="IPR036615">
    <property type="entry name" value="Mur_ligase_C_dom_sf"/>
</dbReference>
<comment type="caution">
    <text evidence="10">The sequence shown here is derived from an EMBL/GenBank/DDBJ whole genome shotgun (WGS) entry which is preliminary data.</text>
</comment>
<evidence type="ECO:0000256" key="6">
    <source>
        <dbReference type="ARBA" id="ARBA00022984"/>
    </source>
</evidence>
<feature type="domain" description="HTH luxR-type" evidence="9">
    <location>
        <begin position="586"/>
        <end position="643"/>
    </location>
</feature>
<dbReference type="AlphaFoldDB" id="A0A8G1XFI7"/>
<reference evidence="10 11" key="1">
    <citation type="submission" date="2018-11" db="EMBL/GenBank/DDBJ databases">
        <title>Sequencing the genomes of 1000 actinobacteria strains.</title>
        <authorList>
            <person name="Klenk H.-P."/>
        </authorList>
    </citation>
    <scope>NUCLEOTIDE SEQUENCE [LARGE SCALE GENOMIC DNA]</scope>
    <source>
        <strain evidence="10 11">DSM 44780</strain>
    </source>
</reference>
<name>A0A8G1XFI7_9ACTN</name>
<gene>
    <name evidence="10" type="ORF">EDD39_4762</name>
</gene>
<dbReference type="OrthoDB" id="3860928at2"/>
<dbReference type="Gene3D" id="1.10.10.10">
    <property type="entry name" value="Winged helix-like DNA-binding domain superfamily/Winged helix DNA-binding domain"/>
    <property type="match status" value="2"/>
</dbReference>
<dbReference type="Pfam" id="PF02875">
    <property type="entry name" value="Mur_ligase_C"/>
    <property type="match status" value="1"/>
</dbReference>
<evidence type="ECO:0000313" key="10">
    <source>
        <dbReference type="EMBL" id="ROR46491.1"/>
    </source>
</evidence>
<protein>
    <submittedName>
        <fullName evidence="10">UDP-N-acetylmuramate--alanine ligase</fullName>
    </submittedName>
</protein>
<dbReference type="Gene3D" id="3.90.190.20">
    <property type="entry name" value="Mur ligase, C-terminal domain"/>
    <property type="match status" value="1"/>
</dbReference>
<dbReference type="InterPro" id="IPR016032">
    <property type="entry name" value="Sig_transdc_resp-reg_C-effctor"/>
</dbReference>
<dbReference type="GO" id="GO:0016881">
    <property type="term" value="F:acid-amino acid ligase activity"/>
    <property type="evidence" value="ECO:0007669"/>
    <property type="project" value="InterPro"/>
</dbReference>
<dbReference type="Gene3D" id="3.40.1190.10">
    <property type="entry name" value="Mur-like, catalytic domain"/>
    <property type="match status" value="1"/>
</dbReference>
<dbReference type="Proteomes" id="UP000267408">
    <property type="component" value="Unassembled WGS sequence"/>
</dbReference>
<accession>A0A8G1XFI7</accession>
<keyword evidence="3" id="KW-0547">Nucleotide-binding</keyword>
<keyword evidence="6" id="KW-0573">Peptidoglycan synthesis</keyword>
<dbReference type="SMART" id="SM00421">
    <property type="entry name" value="HTH_LUXR"/>
    <property type="match status" value="2"/>
</dbReference>
<dbReference type="RefSeq" id="WP_123559120.1">
    <property type="nucleotide sequence ID" value="NZ_RJVJ01000001.1"/>
</dbReference>
<keyword evidence="8" id="KW-0961">Cell wall biogenesis/degradation</keyword>
<evidence type="ECO:0000256" key="8">
    <source>
        <dbReference type="ARBA" id="ARBA00023316"/>
    </source>
</evidence>
<dbReference type="InterPro" id="IPR000792">
    <property type="entry name" value="Tscrpt_reg_LuxR_C"/>
</dbReference>
<dbReference type="GO" id="GO:0008360">
    <property type="term" value="P:regulation of cell shape"/>
    <property type="evidence" value="ECO:0007669"/>
    <property type="project" value="UniProtKB-KW"/>
</dbReference>
<dbReference type="GO" id="GO:0071555">
    <property type="term" value="P:cell wall organization"/>
    <property type="evidence" value="ECO:0007669"/>
    <property type="project" value="UniProtKB-KW"/>
</dbReference>